<evidence type="ECO:0000256" key="4">
    <source>
        <dbReference type="HAMAP-Rule" id="MF_01368"/>
    </source>
</evidence>
<evidence type="ECO:0000313" key="7">
    <source>
        <dbReference type="EMBL" id="MFC7336952.1"/>
    </source>
</evidence>
<keyword evidence="8" id="KW-1185">Reference proteome</keyword>
<comment type="caution">
    <text evidence="7">The sequence shown here is derived from an EMBL/GenBank/DDBJ whole genome shotgun (WGS) entry which is preliminary data.</text>
</comment>
<dbReference type="RefSeq" id="WP_379710809.1">
    <property type="nucleotide sequence ID" value="NZ_JBHTBS010000003.1"/>
</dbReference>
<dbReference type="PROSITE" id="PS01167">
    <property type="entry name" value="RIBOSOMAL_L17"/>
    <property type="match status" value="1"/>
</dbReference>
<comment type="subunit">
    <text evidence="4">Part of the 50S ribosomal subunit. Contacts protein L32.</text>
</comment>
<comment type="similarity">
    <text evidence="1 4 5">Belongs to the bacterial ribosomal protein bL17 family.</text>
</comment>
<dbReference type="EMBL" id="JBHTBS010000003">
    <property type="protein sequence ID" value="MFC7336952.1"/>
    <property type="molecule type" value="Genomic_DNA"/>
</dbReference>
<dbReference type="Proteomes" id="UP001596472">
    <property type="component" value="Unassembled WGS sequence"/>
</dbReference>
<protein>
    <recommendedName>
        <fullName evidence="4">Large ribosomal subunit protein bL17</fullName>
    </recommendedName>
</protein>
<dbReference type="HAMAP" id="MF_01368">
    <property type="entry name" value="Ribosomal_bL17"/>
    <property type="match status" value="1"/>
</dbReference>
<name>A0ABW2L3P7_9BACT</name>
<evidence type="ECO:0000256" key="6">
    <source>
        <dbReference type="SAM" id="Coils"/>
    </source>
</evidence>
<dbReference type="InterPro" id="IPR036373">
    <property type="entry name" value="Ribosomal_bL17_sf"/>
</dbReference>
<dbReference type="NCBIfam" id="TIGR00059">
    <property type="entry name" value="L17"/>
    <property type="match status" value="1"/>
</dbReference>
<dbReference type="PANTHER" id="PTHR14413">
    <property type="entry name" value="RIBOSOMAL PROTEIN L17"/>
    <property type="match status" value="1"/>
</dbReference>
<dbReference type="Gene3D" id="3.90.1030.10">
    <property type="entry name" value="Ribosomal protein L17"/>
    <property type="match status" value="1"/>
</dbReference>
<dbReference type="Pfam" id="PF01196">
    <property type="entry name" value="Ribosomal_L17"/>
    <property type="match status" value="1"/>
</dbReference>
<dbReference type="SUPFAM" id="SSF64263">
    <property type="entry name" value="Prokaryotic ribosomal protein L17"/>
    <property type="match status" value="1"/>
</dbReference>
<evidence type="ECO:0000313" key="8">
    <source>
        <dbReference type="Proteomes" id="UP001596472"/>
    </source>
</evidence>
<evidence type="ECO:0000256" key="2">
    <source>
        <dbReference type="ARBA" id="ARBA00022980"/>
    </source>
</evidence>
<reference evidence="8" key="1">
    <citation type="journal article" date="2019" name="Int. J. Syst. Evol. Microbiol.">
        <title>The Global Catalogue of Microorganisms (GCM) 10K type strain sequencing project: providing services to taxonomists for standard genome sequencing and annotation.</title>
        <authorList>
            <consortium name="The Broad Institute Genomics Platform"/>
            <consortium name="The Broad Institute Genome Sequencing Center for Infectious Disease"/>
            <person name="Wu L."/>
            <person name="Ma J."/>
        </authorList>
    </citation>
    <scope>NUCLEOTIDE SEQUENCE [LARGE SCALE GENOMIC DNA]</scope>
    <source>
        <strain evidence="8">CGMCC 4.1467</strain>
    </source>
</reference>
<accession>A0ABW2L3P7</accession>
<feature type="coiled-coil region" evidence="6">
    <location>
        <begin position="120"/>
        <end position="147"/>
    </location>
</feature>
<dbReference type="PANTHER" id="PTHR14413:SF16">
    <property type="entry name" value="LARGE RIBOSOMAL SUBUNIT PROTEIN BL17M"/>
    <property type="match status" value="1"/>
</dbReference>
<evidence type="ECO:0000256" key="3">
    <source>
        <dbReference type="ARBA" id="ARBA00023274"/>
    </source>
</evidence>
<gene>
    <name evidence="4 7" type="primary">rplQ</name>
    <name evidence="7" type="ORF">ACFQY0_07165</name>
</gene>
<evidence type="ECO:0000256" key="1">
    <source>
        <dbReference type="ARBA" id="ARBA00008777"/>
    </source>
</evidence>
<keyword evidence="6" id="KW-0175">Coiled coil</keyword>
<keyword evidence="3 4" id="KW-0687">Ribonucleoprotein</keyword>
<sequence length="147" mass="16257">MRNRNKTAQLKRTASHRRALLANMACSLIEHGAIRTTLGKAKALRPVAEKMVTLGKKGDLHARRQAVAFLRHKDVVKQLFEVVAPAAADREGGYCRITKLGPRLTDAAPMAIIEFVDRVIEKDEEVVEDTTDDAVEVEAEKVEAKAE</sequence>
<keyword evidence="2 4" id="KW-0689">Ribosomal protein</keyword>
<dbReference type="GO" id="GO:0005840">
    <property type="term" value="C:ribosome"/>
    <property type="evidence" value="ECO:0007669"/>
    <property type="project" value="UniProtKB-KW"/>
</dbReference>
<organism evidence="7 8">
    <name type="scientific">Haloferula chungangensis</name>
    <dbReference type="NCBI Taxonomy" id="1048331"/>
    <lineage>
        <taxon>Bacteria</taxon>
        <taxon>Pseudomonadati</taxon>
        <taxon>Verrucomicrobiota</taxon>
        <taxon>Verrucomicrobiia</taxon>
        <taxon>Verrucomicrobiales</taxon>
        <taxon>Verrucomicrobiaceae</taxon>
        <taxon>Haloferula</taxon>
    </lineage>
</organism>
<dbReference type="InterPro" id="IPR000456">
    <property type="entry name" value="Ribosomal_bL17"/>
</dbReference>
<dbReference type="InterPro" id="IPR047859">
    <property type="entry name" value="Ribosomal_bL17_CS"/>
</dbReference>
<proteinExistence type="inferred from homology"/>
<evidence type="ECO:0000256" key="5">
    <source>
        <dbReference type="RuleBase" id="RU000660"/>
    </source>
</evidence>